<feature type="compositionally biased region" description="Low complexity" evidence="2">
    <location>
        <begin position="443"/>
        <end position="458"/>
    </location>
</feature>
<feature type="region of interest" description="Disordered" evidence="2">
    <location>
        <begin position="589"/>
        <end position="629"/>
    </location>
</feature>
<evidence type="ECO:0000256" key="2">
    <source>
        <dbReference type="SAM" id="MobiDB-lite"/>
    </source>
</evidence>
<feature type="region of interest" description="Disordered" evidence="2">
    <location>
        <begin position="1"/>
        <end position="21"/>
    </location>
</feature>
<feature type="region of interest" description="Disordered" evidence="2">
    <location>
        <begin position="394"/>
        <end position="419"/>
    </location>
</feature>
<dbReference type="EMBL" id="ATLV01011135">
    <property type="status" value="NOT_ANNOTATED_CDS"/>
    <property type="molecule type" value="Genomic_DNA"/>
</dbReference>
<feature type="compositionally biased region" description="Polar residues" evidence="2">
    <location>
        <begin position="806"/>
        <end position="834"/>
    </location>
</feature>
<feature type="region of interest" description="Disordered" evidence="2">
    <location>
        <begin position="433"/>
        <end position="476"/>
    </location>
</feature>
<evidence type="ECO:0000313" key="3">
    <source>
        <dbReference type="EMBL" id="KFB35869.1"/>
    </source>
</evidence>
<evidence type="ECO:0000256" key="1">
    <source>
        <dbReference type="ARBA" id="ARBA00008839"/>
    </source>
</evidence>
<keyword evidence="5" id="KW-1185">Reference proteome</keyword>
<feature type="region of interest" description="Disordered" evidence="2">
    <location>
        <begin position="796"/>
        <end position="834"/>
    </location>
</feature>
<feature type="compositionally biased region" description="Basic and acidic residues" evidence="2">
    <location>
        <begin position="589"/>
        <end position="604"/>
    </location>
</feature>
<evidence type="ECO:0000313" key="4">
    <source>
        <dbReference type="EnsemblMetazoa" id="ASIC002820-PA"/>
    </source>
</evidence>
<dbReference type="Proteomes" id="UP000030765">
    <property type="component" value="Unassembled WGS sequence"/>
</dbReference>
<feature type="region of interest" description="Disordered" evidence="2">
    <location>
        <begin position="733"/>
        <end position="752"/>
    </location>
</feature>
<organism evidence="3">
    <name type="scientific">Anopheles sinensis</name>
    <name type="common">Mosquito</name>
    <dbReference type="NCBI Taxonomy" id="74873"/>
    <lineage>
        <taxon>Eukaryota</taxon>
        <taxon>Metazoa</taxon>
        <taxon>Ecdysozoa</taxon>
        <taxon>Arthropoda</taxon>
        <taxon>Hexapoda</taxon>
        <taxon>Insecta</taxon>
        <taxon>Pterygota</taxon>
        <taxon>Neoptera</taxon>
        <taxon>Endopterygota</taxon>
        <taxon>Diptera</taxon>
        <taxon>Nematocera</taxon>
        <taxon>Culicoidea</taxon>
        <taxon>Culicidae</taxon>
        <taxon>Anophelinae</taxon>
        <taxon>Anopheles</taxon>
    </lineage>
</organism>
<evidence type="ECO:0008006" key="6">
    <source>
        <dbReference type="Google" id="ProtNLM"/>
    </source>
</evidence>
<feature type="region of interest" description="Disordered" evidence="2">
    <location>
        <begin position="238"/>
        <end position="261"/>
    </location>
</feature>
<dbReference type="VEuPathDB" id="VectorBase:ASIS013282"/>
<sequence length="855" mass="95073">MSDSEEENAGPSKEHHSKRINVVGSNSKLLLISDQYQQRLHRLREFQQQKEMLRKKKASQGAPFIPYVCSARIRDEVDCIRKDARALREVQLKPTDEALHKKRVSPSHTKFAKPRVDCWWTDGKRDAGKDVQRLAGGKEEAGKGADRFAQPITFVKPTKKAKETKNAIKPAKNRLNIENVVNHLARPQTKLITSTARKDKGKPLAFTFDPPSGLGGAKQKNTLTVADADSLFDGISPIDPIEDPTPHKKSVLPKSNHEGESIWEPQPVAGILEATAIDCETGVILINDDSPVVEKASERKAVLNESFTICDAPDRTIENAEDSIFGCRPIITDEQVSIVSDIKESSPLTVAAEKQDTQPREVSNKTVLTTNRRSSIWSVTLVSGVDVPSPSFENVPITGISPDEPKQIDTSASSRKRSSLAFTEENINTVISPSVSNLQSEPANSMANSKRRSSSSSSGPVVIQEGEAEEQPAVPPEEVLQKTNFYYQKVDSELARLQALCSEFAPFLEGEHELNDHCKGLIMAAQGQTNILINKKLTKFRDLIGHYKTKWNDRKVRNDDLDGFWLMVSLDLDNLDKRFAELRTLRENNWKESDPEPPPKEKKLQGAGVKKRAKKATVGSGGASKPSSSIAALIRKARQEQLKQKAANIDLGELAETVTLVKTPVRKSVRIAASPRRRSLQKRSSLGAGGTPTIIHWDHNPSPASRKRKTIFPETPKIADKRRAKSVLFLDSGLDTPQTRRRQSSRTVVDTPKPKIKFNEELEIEHIDNLVARTPSRLDQELQKRRRQSLLLFSATSSDLEKQDNGQRSNNNPCGTPKSFNSSKRRNGTSSRNLSAVFWNTEDDVFLEPDGKCRA</sequence>
<dbReference type="PANTHER" id="PTHR12353">
    <property type="entry name" value="DISKS LARGE-ASSOCIATED PROTEIN DAP SAP90/PSD-95-ASSOCIATED PROTEIN"/>
    <property type="match status" value="1"/>
</dbReference>
<dbReference type="InterPro" id="IPR005026">
    <property type="entry name" value="SAPAP"/>
</dbReference>
<reference evidence="3 5" key="1">
    <citation type="journal article" date="2014" name="BMC Genomics">
        <title>Genome sequence of Anopheles sinensis provides insight into genetics basis of mosquito competence for malaria parasites.</title>
        <authorList>
            <person name="Zhou D."/>
            <person name="Zhang D."/>
            <person name="Ding G."/>
            <person name="Shi L."/>
            <person name="Hou Q."/>
            <person name="Ye Y."/>
            <person name="Xu Y."/>
            <person name="Zhou H."/>
            <person name="Xiong C."/>
            <person name="Li S."/>
            <person name="Yu J."/>
            <person name="Hong S."/>
            <person name="Yu X."/>
            <person name="Zou P."/>
            <person name="Chen C."/>
            <person name="Chang X."/>
            <person name="Wang W."/>
            <person name="Lv Y."/>
            <person name="Sun Y."/>
            <person name="Ma L."/>
            <person name="Shen B."/>
            <person name="Zhu C."/>
        </authorList>
    </citation>
    <scope>NUCLEOTIDE SEQUENCE [LARGE SCALE GENOMIC DNA]</scope>
</reference>
<feature type="compositionally biased region" description="Polar residues" evidence="2">
    <location>
        <begin position="433"/>
        <end position="442"/>
    </location>
</feature>
<dbReference type="AlphaFoldDB" id="A0A084VD25"/>
<evidence type="ECO:0000313" key="5">
    <source>
        <dbReference type="Proteomes" id="UP000030765"/>
    </source>
</evidence>
<reference evidence="4" key="2">
    <citation type="submission" date="2020-05" db="UniProtKB">
        <authorList>
            <consortium name="EnsemblMetazoa"/>
        </authorList>
    </citation>
    <scope>IDENTIFICATION</scope>
</reference>
<dbReference type="STRING" id="74873.A0A084VD25"/>
<dbReference type="EnsemblMetazoa" id="ASIC002820-RA">
    <property type="protein sequence ID" value="ASIC002820-PA"/>
    <property type="gene ID" value="ASIC002820"/>
</dbReference>
<dbReference type="VEuPathDB" id="VectorBase:ASIC002820"/>
<feature type="compositionally biased region" description="Basic residues" evidence="2">
    <location>
        <begin position="672"/>
        <end position="681"/>
    </location>
</feature>
<dbReference type="OrthoDB" id="10023951at2759"/>
<dbReference type="Pfam" id="PF03359">
    <property type="entry name" value="GKAP"/>
    <property type="match status" value="1"/>
</dbReference>
<accession>A0A084VD25</accession>
<dbReference type="GO" id="GO:0023052">
    <property type="term" value="P:signaling"/>
    <property type="evidence" value="ECO:0007669"/>
    <property type="project" value="InterPro"/>
</dbReference>
<comment type="similarity">
    <text evidence="1">Belongs to the SAPAP family.</text>
</comment>
<proteinExistence type="inferred from homology"/>
<gene>
    <name evidence="3" type="ORF">ZHAS_00002820</name>
</gene>
<dbReference type="EMBL" id="KE524643">
    <property type="protein sequence ID" value="KFB35869.1"/>
    <property type="molecule type" value="Genomic_DNA"/>
</dbReference>
<feature type="region of interest" description="Disordered" evidence="2">
    <location>
        <begin position="672"/>
        <end position="708"/>
    </location>
</feature>
<dbReference type="PANTHER" id="PTHR12353:SF1">
    <property type="entry name" value="DISKS LARGE-ASSOCIATED PROTEIN 5"/>
    <property type="match status" value="1"/>
</dbReference>
<protein>
    <recommendedName>
        <fullName evidence="6">Disks large-associated protein 5</fullName>
    </recommendedName>
</protein>
<name>A0A084VD25_ANOSI</name>